<feature type="transmembrane region" description="Helical" evidence="10">
    <location>
        <begin position="63"/>
        <end position="81"/>
    </location>
</feature>
<keyword evidence="4 10" id="KW-1003">Cell membrane</keyword>
<dbReference type="InterPro" id="IPR002010">
    <property type="entry name" value="T3SS_IM_R"/>
</dbReference>
<protein>
    <recommendedName>
        <fullName evidence="3 9">Flagellar biosynthetic protein FliR</fullName>
    </recommendedName>
</protein>
<evidence type="ECO:0000256" key="3">
    <source>
        <dbReference type="ARBA" id="ARBA00021717"/>
    </source>
</evidence>
<feature type="transmembrane region" description="Helical" evidence="10">
    <location>
        <begin position="173"/>
        <end position="202"/>
    </location>
</feature>
<evidence type="ECO:0000256" key="2">
    <source>
        <dbReference type="ARBA" id="ARBA00009772"/>
    </source>
</evidence>
<comment type="subcellular location">
    <subcellularLocation>
        <location evidence="10">Cell membrane</location>
        <topology evidence="10">Multi-pass membrane protein</topology>
    </subcellularLocation>
    <subcellularLocation>
        <location evidence="10">Bacterial flagellum basal body</location>
    </subcellularLocation>
</comment>
<keyword evidence="11" id="KW-0969">Cilium</keyword>
<dbReference type="PANTHER" id="PTHR30065:SF1">
    <property type="entry name" value="SURFACE PRESENTATION OF ANTIGENS PROTEIN SPAR"/>
    <property type="match status" value="1"/>
</dbReference>
<evidence type="ECO:0000256" key="10">
    <source>
        <dbReference type="RuleBase" id="RU362071"/>
    </source>
</evidence>
<feature type="transmembrane region" description="Helical" evidence="10">
    <location>
        <begin position="129"/>
        <end position="152"/>
    </location>
</feature>
<dbReference type="GO" id="GO:0009425">
    <property type="term" value="C:bacterial-type flagellum basal body"/>
    <property type="evidence" value="ECO:0007669"/>
    <property type="project" value="UniProtKB-SubCell"/>
</dbReference>
<feature type="transmembrane region" description="Helical" evidence="10">
    <location>
        <begin position="88"/>
        <end position="109"/>
    </location>
</feature>
<dbReference type="GO" id="GO:0005886">
    <property type="term" value="C:plasma membrane"/>
    <property type="evidence" value="ECO:0007669"/>
    <property type="project" value="UniProtKB-SubCell"/>
</dbReference>
<evidence type="ECO:0000256" key="1">
    <source>
        <dbReference type="ARBA" id="ARBA00002578"/>
    </source>
</evidence>
<evidence type="ECO:0000256" key="6">
    <source>
        <dbReference type="ARBA" id="ARBA00022989"/>
    </source>
</evidence>
<dbReference type="Proteomes" id="UP000199608">
    <property type="component" value="Unassembled WGS sequence"/>
</dbReference>
<comment type="function">
    <text evidence="1 10">Role in flagellar biosynthesis.</text>
</comment>
<dbReference type="AlphaFoldDB" id="A0A1H2DSG7"/>
<keyword evidence="7 10" id="KW-0472">Membrane</keyword>
<evidence type="ECO:0000256" key="4">
    <source>
        <dbReference type="ARBA" id="ARBA00022475"/>
    </source>
</evidence>
<dbReference type="GO" id="GO:0044780">
    <property type="term" value="P:bacterial-type flagellum assembly"/>
    <property type="evidence" value="ECO:0007669"/>
    <property type="project" value="UniProtKB-UniRule"/>
</dbReference>
<organism evidence="11 12">
    <name type="scientific">Desulfobacula phenolica</name>
    <dbReference type="NCBI Taxonomy" id="90732"/>
    <lineage>
        <taxon>Bacteria</taxon>
        <taxon>Pseudomonadati</taxon>
        <taxon>Thermodesulfobacteriota</taxon>
        <taxon>Desulfobacteria</taxon>
        <taxon>Desulfobacterales</taxon>
        <taxon>Desulfobacteraceae</taxon>
        <taxon>Desulfobacula</taxon>
    </lineage>
</organism>
<dbReference type="PRINTS" id="PR00953">
    <property type="entry name" value="TYPE3IMRPROT"/>
</dbReference>
<accession>A0A1H2DSG7</accession>
<dbReference type="Pfam" id="PF01311">
    <property type="entry name" value="Bac_export_1"/>
    <property type="match status" value="1"/>
</dbReference>
<feature type="transmembrane region" description="Helical" evidence="10">
    <location>
        <begin position="39"/>
        <end position="57"/>
    </location>
</feature>
<evidence type="ECO:0000256" key="9">
    <source>
        <dbReference type="NCBIfam" id="TIGR01400"/>
    </source>
</evidence>
<evidence type="ECO:0000313" key="12">
    <source>
        <dbReference type="Proteomes" id="UP000199608"/>
    </source>
</evidence>
<dbReference type="GO" id="GO:0006605">
    <property type="term" value="P:protein targeting"/>
    <property type="evidence" value="ECO:0007669"/>
    <property type="project" value="UniProtKB-UniRule"/>
</dbReference>
<dbReference type="PANTHER" id="PTHR30065">
    <property type="entry name" value="FLAGELLAR BIOSYNTHETIC PROTEIN FLIR"/>
    <property type="match status" value="1"/>
</dbReference>
<name>A0A1H2DSG7_9BACT</name>
<reference evidence="12" key="1">
    <citation type="submission" date="2016-10" db="EMBL/GenBank/DDBJ databases">
        <authorList>
            <person name="Varghese N."/>
            <person name="Submissions S."/>
        </authorList>
    </citation>
    <scope>NUCLEOTIDE SEQUENCE [LARGE SCALE GENOMIC DNA]</scope>
    <source>
        <strain evidence="12">DSM 3384</strain>
    </source>
</reference>
<comment type="similarity">
    <text evidence="2 10">Belongs to the FliR/MopE/SpaR family.</text>
</comment>
<sequence>MDILNVIDPIEFRTYLLVLLRISIVLFMFPVFSSKVFPTTLKMGFAMVVSLLFYSVVEVDLERFPMSVIATGLLILAEALIGLTLGLCLHMFFGAVQLAGQIIGFQMGFSMINVMDPQTGENVSILDQLGYWVCVIVFLLLNGHHIVFLAVIDSFELVPMGFFMMQEAMLAKLINLGAHLFLLAIKIGAPVIASLMFVSVGFGLMAKFSPQMNVMIVAFPLKIVVGLALFGFTLQIIVIITQNYVAEFKKLLMYLLFFAGGG</sequence>
<dbReference type="EMBL" id="FNLL01000002">
    <property type="protein sequence ID" value="SDT85835.1"/>
    <property type="molecule type" value="Genomic_DNA"/>
</dbReference>
<evidence type="ECO:0000256" key="7">
    <source>
        <dbReference type="ARBA" id="ARBA00023136"/>
    </source>
</evidence>
<keyword evidence="11" id="KW-0282">Flagellum</keyword>
<keyword evidence="11" id="KW-0966">Cell projection</keyword>
<dbReference type="NCBIfam" id="TIGR01400">
    <property type="entry name" value="fliR"/>
    <property type="match status" value="1"/>
</dbReference>
<proteinExistence type="inferred from homology"/>
<evidence type="ECO:0000313" key="11">
    <source>
        <dbReference type="EMBL" id="SDT85835.1"/>
    </source>
</evidence>
<evidence type="ECO:0000256" key="8">
    <source>
        <dbReference type="ARBA" id="ARBA00023143"/>
    </source>
</evidence>
<keyword evidence="12" id="KW-1185">Reference proteome</keyword>
<keyword evidence="6 10" id="KW-1133">Transmembrane helix</keyword>
<feature type="transmembrane region" description="Helical" evidence="10">
    <location>
        <begin position="12"/>
        <end position="32"/>
    </location>
</feature>
<feature type="transmembrane region" description="Helical" evidence="10">
    <location>
        <begin position="214"/>
        <end position="240"/>
    </location>
</feature>
<evidence type="ECO:0000256" key="5">
    <source>
        <dbReference type="ARBA" id="ARBA00022692"/>
    </source>
</evidence>
<dbReference type="InterPro" id="IPR006303">
    <property type="entry name" value="FliR"/>
</dbReference>
<keyword evidence="8 10" id="KW-0975">Bacterial flagellum</keyword>
<gene>
    <name evidence="11" type="ORF">SAMN04487931_10299</name>
</gene>
<keyword evidence="5 10" id="KW-0812">Transmembrane</keyword>
<dbReference type="RefSeq" id="WP_092230268.1">
    <property type="nucleotide sequence ID" value="NZ_FNLL01000002.1"/>
</dbReference>